<name>A0A813U1T7_ADIRI</name>
<dbReference type="FunFam" id="2.40.10.10:FF:000068">
    <property type="entry name" value="transmembrane protease serine 2"/>
    <property type="match status" value="1"/>
</dbReference>
<evidence type="ECO:0000256" key="3">
    <source>
        <dbReference type="RuleBase" id="RU363034"/>
    </source>
</evidence>
<sequence>MKSFFLVLMFITWDVTTSTEYTCDRHAACGCSKRSTIVLSKIIGGEPVNASHTWGWIGSLRRDGYHQCGASLLTPQHVITAAHCVNDIILLSRLSLNFGITNLSYIGQLRNVSRMYIHPEYNAAAYLNDIAILRLDEPLNLMYSNLSTICLPAVKDYNVSESEYPPANVELVAIGWGVTEALGSIPSQILRQVTVQAISRTDSNCQSTIYNDSVQFCAGLPEGGKDTCRGDSGGPLMLFKNRRWELAGITSYGEICAAEGIPGVYTRVAYFQSFITETLRSDVASASKGKQLDADGKTNSSIKMSCAKMIIHFIIFYVSFSVVKTVF</sequence>
<dbReference type="Proteomes" id="UP000663828">
    <property type="component" value="Unassembled WGS sequence"/>
</dbReference>
<dbReference type="SUPFAM" id="SSF50494">
    <property type="entry name" value="Trypsin-like serine proteases"/>
    <property type="match status" value="1"/>
</dbReference>
<dbReference type="FunFam" id="2.40.10.10:FF:000002">
    <property type="entry name" value="Transmembrane protease serine"/>
    <property type="match status" value="1"/>
</dbReference>
<evidence type="ECO:0000256" key="4">
    <source>
        <dbReference type="SAM" id="SignalP"/>
    </source>
</evidence>
<evidence type="ECO:0000256" key="1">
    <source>
        <dbReference type="ARBA" id="ARBA00023157"/>
    </source>
</evidence>
<dbReference type="EMBL" id="CAJNOR010000159">
    <property type="protein sequence ID" value="CAF0822006.1"/>
    <property type="molecule type" value="Genomic_DNA"/>
</dbReference>
<dbReference type="InterPro" id="IPR033116">
    <property type="entry name" value="TRYPSIN_SER"/>
</dbReference>
<evidence type="ECO:0000313" key="6">
    <source>
        <dbReference type="EMBL" id="CAF0822006.1"/>
    </source>
</evidence>
<dbReference type="Gene3D" id="2.40.10.10">
    <property type="entry name" value="Trypsin-like serine proteases"/>
    <property type="match status" value="1"/>
</dbReference>
<organism evidence="6 7">
    <name type="scientific">Adineta ricciae</name>
    <name type="common">Rotifer</name>
    <dbReference type="NCBI Taxonomy" id="249248"/>
    <lineage>
        <taxon>Eukaryota</taxon>
        <taxon>Metazoa</taxon>
        <taxon>Spiralia</taxon>
        <taxon>Gnathifera</taxon>
        <taxon>Rotifera</taxon>
        <taxon>Eurotatoria</taxon>
        <taxon>Bdelloidea</taxon>
        <taxon>Adinetida</taxon>
        <taxon>Adinetidae</taxon>
        <taxon>Adineta</taxon>
    </lineage>
</organism>
<dbReference type="GO" id="GO:0006508">
    <property type="term" value="P:proteolysis"/>
    <property type="evidence" value="ECO:0007669"/>
    <property type="project" value="UniProtKB-KW"/>
</dbReference>
<keyword evidence="3" id="KW-0720">Serine protease</keyword>
<evidence type="ECO:0000256" key="2">
    <source>
        <dbReference type="ARBA" id="ARBA00024195"/>
    </source>
</evidence>
<dbReference type="PROSITE" id="PS50240">
    <property type="entry name" value="TRYPSIN_DOM"/>
    <property type="match status" value="1"/>
</dbReference>
<reference evidence="6" key="1">
    <citation type="submission" date="2021-02" db="EMBL/GenBank/DDBJ databases">
        <authorList>
            <person name="Nowell W R."/>
        </authorList>
    </citation>
    <scope>NUCLEOTIDE SEQUENCE</scope>
</reference>
<evidence type="ECO:0000313" key="7">
    <source>
        <dbReference type="Proteomes" id="UP000663828"/>
    </source>
</evidence>
<dbReference type="InterPro" id="IPR043504">
    <property type="entry name" value="Peptidase_S1_PA_chymotrypsin"/>
</dbReference>
<feature type="signal peptide" evidence="4">
    <location>
        <begin position="1"/>
        <end position="18"/>
    </location>
</feature>
<keyword evidence="1" id="KW-1015">Disulfide bond</keyword>
<comment type="caution">
    <text evidence="6">The sequence shown here is derived from an EMBL/GenBank/DDBJ whole genome shotgun (WGS) entry which is preliminary data.</text>
</comment>
<protein>
    <recommendedName>
        <fullName evidence="5">Peptidase S1 domain-containing protein</fullName>
    </recommendedName>
</protein>
<dbReference type="Pfam" id="PF00089">
    <property type="entry name" value="Trypsin"/>
    <property type="match status" value="1"/>
</dbReference>
<dbReference type="InterPro" id="IPR001314">
    <property type="entry name" value="Peptidase_S1A"/>
</dbReference>
<accession>A0A813U1T7</accession>
<dbReference type="InterPro" id="IPR018114">
    <property type="entry name" value="TRYPSIN_HIS"/>
</dbReference>
<feature type="chain" id="PRO_5032545324" description="Peptidase S1 domain-containing protein" evidence="4">
    <location>
        <begin position="19"/>
        <end position="327"/>
    </location>
</feature>
<evidence type="ECO:0000259" key="5">
    <source>
        <dbReference type="PROSITE" id="PS50240"/>
    </source>
</evidence>
<keyword evidence="3" id="KW-0378">Hydrolase</keyword>
<dbReference type="PROSITE" id="PS00135">
    <property type="entry name" value="TRYPSIN_SER"/>
    <property type="match status" value="1"/>
</dbReference>
<proteinExistence type="inferred from homology"/>
<dbReference type="InterPro" id="IPR009003">
    <property type="entry name" value="Peptidase_S1_PA"/>
</dbReference>
<dbReference type="GO" id="GO:0004252">
    <property type="term" value="F:serine-type endopeptidase activity"/>
    <property type="evidence" value="ECO:0007669"/>
    <property type="project" value="InterPro"/>
</dbReference>
<keyword evidence="4" id="KW-0732">Signal</keyword>
<dbReference type="CDD" id="cd00190">
    <property type="entry name" value="Tryp_SPc"/>
    <property type="match status" value="1"/>
</dbReference>
<comment type="similarity">
    <text evidence="2">Belongs to the peptidase S1 family. CLIP subfamily.</text>
</comment>
<dbReference type="AlphaFoldDB" id="A0A813U1T7"/>
<dbReference type="SMART" id="SM00020">
    <property type="entry name" value="Tryp_SPc"/>
    <property type="match status" value="1"/>
</dbReference>
<dbReference type="PANTHER" id="PTHR24252:SF7">
    <property type="entry name" value="HYALIN"/>
    <property type="match status" value="1"/>
</dbReference>
<keyword evidence="7" id="KW-1185">Reference proteome</keyword>
<dbReference type="InterPro" id="IPR001254">
    <property type="entry name" value="Trypsin_dom"/>
</dbReference>
<dbReference type="PANTHER" id="PTHR24252">
    <property type="entry name" value="ACROSIN-RELATED"/>
    <property type="match status" value="1"/>
</dbReference>
<dbReference type="PRINTS" id="PR00722">
    <property type="entry name" value="CHYMOTRYPSIN"/>
</dbReference>
<feature type="domain" description="Peptidase S1" evidence="5">
    <location>
        <begin position="42"/>
        <end position="280"/>
    </location>
</feature>
<dbReference type="PROSITE" id="PS00134">
    <property type="entry name" value="TRYPSIN_HIS"/>
    <property type="match status" value="1"/>
</dbReference>
<gene>
    <name evidence="6" type="ORF">XAT740_LOCUS4009</name>
</gene>
<keyword evidence="3" id="KW-0645">Protease</keyword>